<proteinExistence type="predicted"/>
<evidence type="ECO:0000313" key="2">
    <source>
        <dbReference type="Proteomes" id="UP000243201"/>
    </source>
</evidence>
<keyword evidence="2" id="KW-1185">Reference proteome</keyword>
<dbReference type="EMBL" id="PNGC01000002">
    <property type="protein sequence ID" value="PMB89399.1"/>
    <property type="molecule type" value="Genomic_DNA"/>
</dbReference>
<sequence length="107" mass="11722">MISNEYLDIMRDIQINGKGIGRSVWHAQQLAIKLGYALGVTEGHLQTVIPKHLIYYPEILDDLIEKSGILADDLETTASVAAAQIATIKKLITTARALANSEETDKC</sequence>
<protein>
    <submittedName>
        <fullName evidence="1">Uncharacterized protein</fullName>
    </submittedName>
</protein>
<reference evidence="1 2" key="1">
    <citation type="submission" date="2017-09" db="EMBL/GenBank/DDBJ databases">
        <title>Bacterial strain isolated from the female urinary microbiota.</title>
        <authorList>
            <person name="Thomas-White K."/>
            <person name="Kumar N."/>
            <person name="Forster S."/>
            <person name="Putonti C."/>
            <person name="Lawley T."/>
            <person name="Wolfe A.J."/>
        </authorList>
    </citation>
    <scope>NUCLEOTIDE SEQUENCE [LARGE SCALE GENOMIC DNA]</scope>
    <source>
        <strain evidence="1 2">UMB0744</strain>
    </source>
</reference>
<dbReference type="RefSeq" id="WP_102184402.1">
    <property type="nucleotide sequence ID" value="NZ_PNGC01000002.1"/>
</dbReference>
<gene>
    <name evidence="1" type="ORF">CJ240_06430</name>
</gene>
<accession>A0ABX4UQJ8</accession>
<comment type="caution">
    <text evidence="1">The sequence shown here is derived from an EMBL/GenBank/DDBJ whole genome shotgun (WGS) entry which is preliminary data.</text>
</comment>
<name>A0ABX4UQJ8_9ACTO</name>
<dbReference type="Proteomes" id="UP000243201">
    <property type="component" value="Unassembled WGS sequence"/>
</dbReference>
<organism evidence="1 2">
    <name type="scientific">Varibaculum cambriense</name>
    <dbReference type="NCBI Taxonomy" id="184870"/>
    <lineage>
        <taxon>Bacteria</taxon>
        <taxon>Bacillati</taxon>
        <taxon>Actinomycetota</taxon>
        <taxon>Actinomycetes</taxon>
        <taxon>Actinomycetales</taxon>
        <taxon>Actinomycetaceae</taxon>
        <taxon>Varibaculum</taxon>
    </lineage>
</organism>
<evidence type="ECO:0000313" key="1">
    <source>
        <dbReference type="EMBL" id="PMB89399.1"/>
    </source>
</evidence>